<evidence type="ECO:0000259" key="7">
    <source>
        <dbReference type="PROSITE" id="PS51379"/>
    </source>
</evidence>
<keyword evidence="3" id="KW-0479">Metal-binding</keyword>
<dbReference type="GO" id="GO:0005886">
    <property type="term" value="C:plasma membrane"/>
    <property type="evidence" value="ECO:0007669"/>
    <property type="project" value="UniProtKB-SubCell"/>
</dbReference>
<dbReference type="InterPro" id="IPR017900">
    <property type="entry name" value="4Fe4S_Fe_S_CS"/>
</dbReference>
<sequence length="117" mass="12998">MALLIITIVGSMLYDRFFCKYLCPMGAMYGIISKVSPLKITRNEDKCISCGICNKNCPMNIDIANTKQITSTECINCQICVLSCPNDSCLQIKHGKKNTNPILATSMIFMISLEAYL</sequence>
<keyword evidence="6" id="KW-0472">Membrane</keyword>
<keyword evidence="4" id="KW-0408">Iron</keyword>
<comment type="subcellular location">
    <subcellularLocation>
        <location evidence="1">Cell membrane</location>
    </subcellularLocation>
</comment>
<dbReference type="InterPro" id="IPR052378">
    <property type="entry name" value="NosR_regulator"/>
</dbReference>
<dbReference type="PANTHER" id="PTHR30224:SF4">
    <property type="entry name" value="ELECTRON TRANSPORT PROTEIN YCCM-RELATED"/>
    <property type="match status" value="1"/>
</dbReference>
<organism evidence="8 9">
    <name type="scientific">Clostridium aciditolerans</name>
    <dbReference type="NCBI Taxonomy" id="339861"/>
    <lineage>
        <taxon>Bacteria</taxon>
        <taxon>Bacillati</taxon>
        <taxon>Bacillota</taxon>
        <taxon>Clostridia</taxon>
        <taxon>Eubacteriales</taxon>
        <taxon>Clostridiaceae</taxon>
        <taxon>Clostridium</taxon>
    </lineage>
</organism>
<evidence type="ECO:0000313" key="9">
    <source>
        <dbReference type="Proteomes" id="UP000622687"/>
    </source>
</evidence>
<comment type="caution">
    <text evidence="8">The sequence shown here is derived from an EMBL/GenBank/DDBJ whole genome shotgun (WGS) entry which is preliminary data.</text>
</comment>
<keyword evidence="5" id="KW-0411">Iron-sulfur</keyword>
<dbReference type="PROSITE" id="PS00198">
    <property type="entry name" value="4FE4S_FER_1"/>
    <property type="match status" value="2"/>
</dbReference>
<dbReference type="Proteomes" id="UP000622687">
    <property type="component" value="Unassembled WGS sequence"/>
</dbReference>
<protein>
    <submittedName>
        <fullName evidence="8">4Fe-4S binding protein</fullName>
    </submittedName>
</protein>
<dbReference type="PANTHER" id="PTHR30224">
    <property type="entry name" value="ELECTRON TRANSPORT PROTEIN"/>
    <property type="match status" value="1"/>
</dbReference>
<reference evidence="8" key="1">
    <citation type="submission" date="2020-12" db="EMBL/GenBank/DDBJ databases">
        <title>Clostridium thailandense sp. nov., a novel acetogenic bacterium isolated from peat land soil in Thailand.</title>
        <authorList>
            <person name="Chaikitkaew S."/>
            <person name="Birkeland N.K."/>
        </authorList>
    </citation>
    <scope>NUCLEOTIDE SEQUENCE</scope>
    <source>
        <strain evidence="8">DSM 17425</strain>
    </source>
</reference>
<evidence type="ECO:0000256" key="1">
    <source>
        <dbReference type="ARBA" id="ARBA00004236"/>
    </source>
</evidence>
<feature type="domain" description="4Fe-4S ferredoxin-type" evidence="7">
    <location>
        <begin position="68"/>
        <end position="95"/>
    </location>
</feature>
<keyword evidence="2" id="KW-1003">Cell membrane</keyword>
<evidence type="ECO:0000256" key="3">
    <source>
        <dbReference type="ARBA" id="ARBA00022723"/>
    </source>
</evidence>
<dbReference type="Gene3D" id="3.30.70.20">
    <property type="match status" value="1"/>
</dbReference>
<proteinExistence type="predicted"/>
<evidence type="ECO:0000313" key="8">
    <source>
        <dbReference type="EMBL" id="MBI6875562.1"/>
    </source>
</evidence>
<dbReference type="SUPFAM" id="SSF54862">
    <property type="entry name" value="4Fe-4S ferredoxins"/>
    <property type="match status" value="1"/>
</dbReference>
<evidence type="ECO:0000256" key="2">
    <source>
        <dbReference type="ARBA" id="ARBA00022475"/>
    </source>
</evidence>
<gene>
    <name evidence="8" type="ORF">I6U51_23090</name>
</gene>
<dbReference type="GO" id="GO:0051536">
    <property type="term" value="F:iron-sulfur cluster binding"/>
    <property type="evidence" value="ECO:0007669"/>
    <property type="project" value="UniProtKB-KW"/>
</dbReference>
<keyword evidence="9" id="KW-1185">Reference proteome</keyword>
<evidence type="ECO:0000256" key="4">
    <source>
        <dbReference type="ARBA" id="ARBA00023004"/>
    </source>
</evidence>
<dbReference type="GO" id="GO:0046872">
    <property type="term" value="F:metal ion binding"/>
    <property type="evidence" value="ECO:0007669"/>
    <property type="project" value="UniProtKB-KW"/>
</dbReference>
<dbReference type="PROSITE" id="PS51379">
    <property type="entry name" value="4FE4S_FER_2"/>
    <property type="match status" value="2"/>
</dbReference>
<name>A0A934M5S0_9CLOT</name>
<dbReference type="InterPro" id="IPR017896">
    <property type="entry name" value="4Fe4S_Fe-S-bd"/>
</dbReference>
<accession>A0A934M5S0</accession>
<feature type="domain" description="4Fe-4S ferredoxin-type" evidence="7">
    <location>
        <begin position="38"/>
        <end position="67"/>
    </location>
</feature>
<dbReference type="RefSeq" id="WP_211144900.1">
    <property type="nucleotide sequence ID" value="NZ_JAEEGB010000045.1"/>
</dbReference>
<evidence type="ECO:0000256" key="6">
    <source>
        <dbReference type="ARBA" id="ARBA00023136"/>
    </source>
</evidence>
<evidence type="ECO:0000256" key="5">
    <source>
        <dbReference type="ARBA" id="ARBA00023014"/>
    </source>
</evidence>
<dbReference type="AlphaFoldDB" id="A0A934M5S0"/>
<dbReference type="EMBL" id="JAEEGB010000045">
    <property type="protein sequence ID" value="MBI6875562.1"/>
    <property type="molecule type" value="Genomic_DNA"/>
</dbReference>
<dbReference type="Pfam" id="PF12801">
    <property type="entry name" value="Fer4_5"/>
    <property type="match status" value="1"/>
</dbReference>